<feature type="active site" description="Nucleophile" evidence="8">
    <location>
        <position position="50"/>
    </location>
</feature>
<dbReference type="PIRSF" id="PIRSF000445">
    <property type="entry name" value="4pyrrol_synth_GluRdtase"/>
    <property type="match status" value="1"/>
</dbReference>
<dbReference type="SUPFAM" id="SSF69075">
    <property type="entry name" value="Glutamyl tRNA-reductase dimerization domain"/>
    <property type="match status" value="1"/>
</dbReference>
<evidence type="ECO:0000256" key="4">
    <source>
        <dbReference type="ARBA" id="ARBA00022857"/>
    </source>
</evidence>
<feature type="domain" description="Quinate/shikimate 5-dehydrogenase/glutamyl-tRNA reductase" evidence="12">
    <location>
        <begin position="170"/>
        <end position="304"/>
    </location>
</feature>
<feature type="binding site" evidence="8">
    <location>
        <begin position="49"/>
        <end position="52"/>
    </location>
    <ligand>
        <name>substrate</name>
    </ligand>
</feature>
<evidence type="ECO:0000259" key="13">
    <source>
        <dbReference type="Pfam" id="PF05201"/>
    </source>
</evidence>
<evidence type="ECO:0000256" key="6">
    <source>
        <dbReference type="ARBA" id="ARBA00023244"/>
    </source>
</evidence>
<evidence type="ECO:0000256" key="7">
    <source>
        <dbReference type="ARBA" id="ARBA00047464"/>
    </source>
</evidence>
<feature type="binding site" evidence="8">
    <location>
        <position position="107"/>
    </location>
    <ligand>
        <name>substrate</name>
    </ligand>
</feature>
<comment type="function">
    <text evidence="8">Catalyzes the NADPH-dependent reduction of glutamyl-tRNA(Glu) to glutamate 1-semialdehyde (GSA).</text>
</comment>
<dbReference type="InterPro" id="IPR036291">
    <property type="entry name" value="NAD(P)-bd_dom_sf"/>
</dbReference>
<dbReference type="Pfam" id="PF01488">
    <property type="entry name" value="Shikimate_DH"/>
    <property type="match status" value="1"/>
</dbReference>
<keyword evidence="6 8" id="KW-0627">Porphyrin biosynthesis</keyword>
<feature type="site" description="Important for activity" evidence="8">
    <location>
        <position position="97"/>
    </location>
</feature>
<protein>
    <recommendedName>
        <fullName evidence="3 8">Glutamyl-tRNA reductase</fullName>
        <shortName evidence="8">GluTR</shortName>
        <ecNumber evidence="3 8">1.2.1.70</ecNumber>
    </recommendedName>
</protein>
<evidence type="ECO:0000256" key="1">
    <source>
        <dbReference type="ARBA" id="ARBA00005059"/>
    </source>
</evidence>
<evidence type="ECO:0000256" key="2">
    <source>
        <dbReference type="ARBA" id="ARBA00005916"/>
    </source>
</evidence>
<dbReference type="Gene3D" id="3.40.50.720">
    <property type="entry name" value="NAD(P)-binding Rossmann-like Domain"/>
    <property type="match status" value="1"/>
</dbReference>
<dbReference type="Pfam" id="PF05201">
    <property type="entry name" value="GlutR_N"/>
    <property type="match status" value="1"/>
</dbReference>
<dbReference type="Proteomes" id="UP001460888">
    <property type="component" value="Unassembled WGS sequence"/>
</dbReference>
<dbReference type="Gene3D" id="3.30.460.30">
    <property type="entry name" value="Glutamyl-tRNA reductase, N-terminal domain"/>
    <property type="match status" value="1"/>
</dbReference>
<accession>A0ABV2B123</accession>
<dbReference type="PANTHER" id="PTHR43013:SF1">
    <property type="entry name" value="GLUTAMYL-TRNA REDUCTASE"/>
    <property type="match status" value="1"/>
</dbReference>
<comment type="miscellaneous">
    <text evidence="8">During catalysis, the active site Cys acts as a nucleophile attacking the alpha-carbonyl group of tRNA-bound glutamate with the formation of a thioester intermediate between enzyme and glutamate, and the concomitant release of tRNA(Glu). The thioester intermediate is finally reduced by direct hydride transfer from NADPH, to form the product GSA.</text>
</comment>
<feature type="binding site" evidence="8">
    <location>
        <position position="118"/>
    </location>
    <ligand>
        <name>substrate</name>
    </ligand>
</feature>
<evidence type="ECO:0000256" key="10">
    <source>
        <dbReference type="SAM" id="MobiDB-lite"/>
    </source>
</evidence>
<feature type="domain" description="Glutamyl-tRNA reductase N-terminal" evidence="13">
    <location>
        <begin position="6"/>
        <end position="154"/>
    </location>
</feature>
<dbReference type="InterPro" id="IPR036343">
    <property type="entry name" value="GluRdtase_N_sf"/>
</dbReference>
<dbReference type="SUPFAM" id="SSF69742">
    <property type="entry name" value="Glutamyl tRNA-reductase catalytic, N-terminal domain"/>
    <property type="match status" value="1"/>
</dbReference>
<evidence type="ECO:0000313" key="15">
    <source>
        <dbReference type="Proteomes" id="UP001460888"/>
    </source>
</evidence>
<evidence type="ECO:0000259" key="12">
    <source>
        <dbReference type="Pfam" id="PF01488"/>
    </source>
</evidence>
<dbReference type="CDD" id="cd05213">
    <property type="entry name" value="NAD_bind_Glutamyl_tRNA_reduct"/>
    <property type="match status" value="1"/>
</dbReference>
<feature type="region of interest" description="Disordered" evidence="10">
    <location>
        <begin position="410"/>
        <end position="429"/>
    </location>
</feature>
<dbReference type="HAMAP" id="MF_00087">
    <property type="entry name" value="Glu_tRNA_reductase"/>
    <property type="match status" value="1"/>
</dbReference>
<comment type="caution">
    <text evidence="14">The sequence shown here is derived from an EMBL/GenBank/DDBJ whole genome shotgun (WGS) entry which is preliminary data.</text>
</comment>
<evidence type="ECO:0000259" key="11">
    <source>
        <dbReference type="Pfam" id="PF00745"/>
    </source>
</evidence>
<sequence>MTLLTVGLNHITAPLSVRETAAFPPEQFDSALDDFLRLPHVHEGAILSTCNRTELYAVTDAPGDAELRHWLCEQRGLNDDAMARYFYIHRDRDTVRHSLRVAAGLDSMILGEPQILGQMKNAYRSARAARGAGPLLTRLFEHSFAVAKQIRSQTEIGANPVSVAYAGVSLARQIFADLSETAAMFIGAGETVDLAARYLAEAGVQRMIFANRSIERAQALATRYHGYAIALDDVPAHLAEADMLISSTAAPGFMVHFDQLRAAVKKRRRKPMFVLDLAVPRDIDPSAGKLEDIYLYSVDDLQSVIDDNRRSREKAAALANGMLDVRIEEYIDWLDSRQATDTIRQLRDQAHTAREDVLDKARRRLARGENTEDVLAFVGRTLTNKLMHEPSATLRKARGAHQQELLTSARHLFSLDDGDSSKTTTEDNE</sequence>
<dbReference type="InterPro" id="IPR000343">
    <property type="entry name" value="4pyrrol_synth_GluRdtase"/>
</dbReference>
<name>A0ABV2B123_9GAMM</name>
<feature type="binding site" evidence="8">
    <location>
        <begin position="112"/>
        <end position="114"/>
    </location>
    <ligand>
        <name>substrate</name>
    </ligand>
</feature>
<dbReference type="EC" id="1.2.1.70" evidence="3 8"/>
<evidence type="ECO:0000256" key="3">
    <source>
        <dbReference type="ARBA" id="ARBA00012970"/>
    </source>
</evidence>
<dbReference type="NCBIfam" id="TIGR01035">
    <property type="entry name" value="hemA"/>
    <property type="match status" value="1"/>
</dbReference>
<dbReference type="InterPro" id="IPR006151">
    <property type="entry name" value="Shikm_DH/Glu-tRNA_Rdtase"/>
</dbReference>
<dbReference type="SUPFAM" id="SSF51735">
    <property type="entry name" value="NAD(P)-binding Rossmann-fold domains"/>
    <property type="match status" value="1"/>
</dbReference>
<evidence type="ECO:0000313" key="14">
    <source>
        <dbReference type="EMBL" id="MES1929591.1"/>
    </source>
</evidence>
<keyword evidence="4 8" id="KW-0521">NADP</keyword>
<feature type="domain" description="Tetrapyrrole biosynthesis glutamyl-tRNA reductase dimerisation" evidence="11">
    <location>
        <begin position="319"/>
        <end position="415"/>
    </location>
</feature>
<comment type="pathway">
    <text evidence="1 8 9">Porphyrin-containing compound metabolism; protoporphyrin-IX biosynthesis; 5-aminolevulinate from L-glutamyl-tRNA(Glu): step 1/2.</text>
</comment>
<dbReference type="PANTHER" id="PTHR43013">
    <property type="entry name" value="GLUTAMYL-TRNA REDUCTASE"/>
    <property type="match status" value="1"/>
</dbReference>
<evidence type="ECO:0000256" key="5">
    <source>
        <dbReference type="ARBA" id="ARBA00023002"/>
    </source>
</evidence>
<proteinExistence type="inferred from homology"/>
<gene>
    <name evidence="8" type="primary">hemA</name>
    <name evidence="14" type="ORF">SADO_10054</name>
</gene>
<dbReference type="InterPro" id="IPR015895">
    <property type="entry name" value="4pyrrol_synth_GluRdtase_N"/>
</dbReference>
<dbReference type="RefSeq" id="WP_353111100.1">
    <property type="nucleotide sequence ID" value="NZ_APND01000003.1"/>
</dbReference>
<feature type="binding site" evidence="8">
    <location>
        <begin position="187"/>
        <end position="192"/>
    </location>
    <ligand>
        <name>NADP(+)</name>
        <dbReference type="ChEBI" id="CHEBI:58349"/>
    </ligand>
</feature>
<keyword evidence="15" id="KW-1185">Reference proteome</keyword>
<dbReference type="EMBL" id="APND01000003">
    <property type="protein sequence ID" value="MES1929591.1"/>
    <property type="molecule type" value="Genomic_DNA"/>
</dbReference>
<evidence type="ECO:0000256" key="8">
    <source>
        <dbReference type="HAMAP-Rule" id="MF_00087"/>
    </source>
</evidence>
<organism evidence="14 15">
    <name type="scientific">Salinisphaera dokdonensis CL-ES53</name>
    <dbReference type="NCBI Taxonomy" id="1304272"/>
    <lineage>
        <taxon>Bacteria</taxon>
        <taxon>Pseudomonadati</taxon>
        <taxon>Pseudomonadota</taxon>
        <taxon>Gammaproteobacteria</taxon>
        <taxon>Salinisphaerales</taxon>
        <taxon>Salinisphaeraceae</taxon>
        <taxon>Salinisphaera</taxon>
    </lineage>
</organism>
<keyword evidence="5 8" id="KW-0560">Oxidoreductase</keyword>
<dbReference type="InterPro" id="IPR015896">
    <property type="entry name" value="4pyrrol_synth_GluRdtase_dimer"/>
</dbReference>
<evidence type="ECO:0000256" key="9">
    <source>
        <dbReference type="RuleBase" id="RU000584"/>
    </source>
</evidence>
<comment type="subunit">
    <text evidence="8">Homodimer.</text>
</comment>
<dbReference type="InterPro" id="IPR036453">
    <property type="entry name" value="GluRdtase_dimer_dom_sf"/>
</dbReference>
<comment type="similarity">
    <text evidence="2 8 9">Belongs to the glutamyl-tRNA reductase family.</text>
</comment>
<reference evidence="14 15" key="1">
    <citation type="submission" date="2013-03" db="EMBL/GenBank/DDBJ databases">
        <title>Salinisphaera dokdonensis CL-ES53 Genome Sequencing.</title>
        <authorList>
            <person name="Li C."/>
            <person name="Lai Q."/>
            <person name="Shao Z."/>
        </authorList>
    </citation>
    <scope>NUCLEOTIDE SEQUENCE [LARGE SCALE GENOMIC DNA]</scope>
    <source>
        <strain evidence="14 15">CL-ES53</strain>
    </source>
</reference>
<comment type="catalytic activity">
    <reaction evidence="7 8 9">
        <text>(S)-4-amino-5-oxopentanoate + tRNA(Glu) + NADP(+) = L-glutamyl-tRNA(Glu) + NADPH + H(+)</text>
        <dbReference type="Rhea" id="RHEA:12344"/>
        <dbReference type="Rhea" id="RHEA-COMP:9663"/>
        <dbReference type="Rhea" id="RHEA-COMP:9680"/>
        <dbReference type="ChEBI" id="CHEBI:15378"/>
        <dbReference type="ChEBI" id="CHEBI:57501"/>
        <dbReference type="ChEBI" id="CHEBI:57783"/>
        <dbReference type="ChEBI" id="CHEBI:58349"/>
        <dbReference type="ChEBI" id="CHEBI:78442"/>
        <dbReference type="ChEBI" id="CHEBI:78520"/>
        <dbReference type="EC" id="1.2.1.70"/>
    </reaction>
</comment>
<dbReference type="Pfam" id="PF00745">
    <property type="entry name" value="GlutR_dimer"/>
    <property type="match status" value="1"/>
</dbReference>
<comment type="domain">
    <text evidence="8">Possesses an unusual extended V-shaped dimeric structure with each monomer consisting of three distinct domains arranged along a curved 'spinal' alpha-helix. The N-terminal catalytic domain specifically recognizes the glutamate moiety of the substrate. The second domain is the NADPH-binding domain, and the third C-terminal domain is responsible for dimerization.</text>
</comment>